<reference evidence="7 8" key="1">
    <citation type="submission" date="2019-12" db="EMBL/GenBank/DDBJ databases">
        <authorList>
            <person name="Li C."/>
            <person name="Zhao J."/>
        </authorList>
    </citation>
    <scope>NUCLEOTIDE SEQUENCE [LARGE SCALE GENOMIC DNA]</scope>
    <source>
        <strain evidence="7 8">NEAU-DD11</strain>
    </source>
</reference>
<dbReference type="SUPFAM" id="SSF50129">
    <property type="entry name" value="GroES-like"/>
    <property type="match status" value="1"/>
</dbReference>
<evidence type="ECO:0000313" key="8">
    <source>
        <dbReference type="Proteomes" id="UP000443353"/>
    </source>
</evidence>
<dbReference type="InterPro" id="IPR002328">
    <property type="entry name" value="ADH_Zn_CS"/>
</dbReference>
<name>A0A7X3FYY2_9BURK</name>
<dbReference type="PANTHER" id="PTHR42940:SF8">
    <property type="entry name" value="VACUOLAR PROTEIN SORTING-ASSOCIATED PROTEIN 11"/>
    <property type="match status" value="1"/>
</dbReference>
<comment type="caution">
    <text evidence="7">The sequence shown here is derived from an EMBL/GenBank/DDBJ whole genome shotgun (WGS) entry which is preliminary data.</text>
</comment>
<evidence type="ECO:0000256" key="5">
    <source>
        <dbReference type="ARBA" id="ARBA00023002"/>
    </source>
</evidence>
<evidence type="ECO:0000256" key="4">
    <source>
        <dbReference type="ARBA" id="ARBA00022833"/>
    </source>
</evidence>
<sequence>MTAMLLDGPGRALRTATLPVPEPSGHEILIRVSACAVCRTDLHIVDGELAPRLLPLIPGHEIVGLVAGGGPEARRFRPGQRVGVPWLGGSCGHCAYCLGARENLCDRAVFTGYDRHGGFAEYALADERYCFALPEAYDDVHAAPLLCAGLIGYRAYVHAGDATRLGLYGFGAAAHLVAQLALRQGCEIHAFTRPGDTRSQAFARSLGAAWVGTSDALPPAPLDAAILFAPAGELVPRALAATRKGGVVVCAGIHMSDIPSFPYSLLWGERCVRSVANLTRADGDAYFRLIAHGEVHTSVVRYPLQQANQALADLRSGRIDGAAVLVPNACG</sequence>
<dbReference type="PANTHER" id="PTHR42940">
    <property type="entry name" value="ALCOHOL DEHYDROGENASE 1-RELATED"/>
    <property type="match status" value="1"/>
</dbReference>
<dbReference type="InterPro" id="IPR014187">
    <property type="entry name" value="ADH_Zn_typ-2"/>
</dbReference>
<dbReference type="CDD" id="cd08298">
    <property type="entry name" value="CAD2"/>
    <property type="match status" value="1"/>
</dbReference>
<evidence type="ECO:0000256" key="3">
    <source>
        <dbReference type="ARBA" id="ARBA00022723"/>
    </source>
</evidence>
<keyword evidence="5 7" id="KW-0560">Oxidoreductase</keyword>
<dbReference type="EMBL" id="WSES01000003">
    <property type="protein sequence ID" value="MVW60624.1"/>
    <property type="molecule type" value="Genomic_DNA"/>
</dbReference>
<dbReference type="SUPFAM" id="SSF51735">
    <property type="entry name" value="NAD(P)-binding Rossmann-fold domains"/>
    <property type="match status" value="1"/>
</dbReference>
<dbReference type="Pfam" id="PF08240">
    <property type="entry name" value="ADH_N"/>
    <property type="match status" value="1"/>
</dbReference>
<keyword evidence="4" id="KW-0862">Zinc</keyword>
<dbReference type="RefSeq" id="WP_160409059.1">
    <property type="nucleotide sequence ID" value="NZ_WSES01000003.1"/>
</dbReference>
<dbReference type="GO" id="GO:0005737">
    <property type="term" value="C:cytoplasm"/>
    <property type="evidence" value="ECO:0007669"/>
    <property type="project" value="TreeGrafter"/>
</dbReference>
<dbReference type="GO" id="GO:0008270">
    <property type="term" value="F:zinc ion binding"/>
    <property type="evidence" value="ECO:0007669"/>
    <property type="project" value="InterPro"/>
</dbReference>
<dbReference type="Gene3D" id="3.90.180.10">
    <property type="entry name" value="Medium-chain alcohol dehydrogenases, catalytic domain"/>
    <property type="match status" value="1"/>
</dbReference>
<dbReference type="Gene3D" id="3.40.50.720">
    <property type="entry name" value="NAD(P)-binding Rossmann-like Domain"/>
    <property type="match status" value="1"/>
</dbReference>
<dbReference type="InterPro" id="IPR011032">
    <property type="entry name" value="GroES-like_sf"/>
</dbReference>
<keyword evidence="8" id="KW-1185">Reference proteome</keyword>
<dbReference type="EC" id="1.-.-.-" evidence="7"/>
<keyword evidence="3" id="KW-0479">Metal-binding</keyword>
<protein>
    <submittedName>
        <fullName evidence="7">Zinc-binding alcohol dehydrogenase family protein</fullName>
        <ecNumber evidence="7">1.-.-.-</ecNumber>
    </submittedName>
</protein>
<dbReference type="Proteomes" id="UP000443353">
    <property type="component" value="Unassembled WGS sequence"/>
</dbReference>
<feature type="domain" description="Alcohol dehydrogenase-like N-terminal" evidence="6">
    <location>
        <begin position="26"/>
        <end position="135"/>
    </location>
</feature>
<accession>A0A7X3FYY2</accession>
<organism evidence="7 8">
    <name type="scientific">Massilia cellulosiltytica</name>
    <dbReference type="NCBI Taxonomy" id="2683234"/>
    <lineage>
        <taxon>Bacteria</taxon>
        <taxon>Pseudomonadati</taxon>
        <taxon>Pseudomonadota</taxon>
        <taxon>Betaproteobacteria</taxon>
        <taxon>Burkholderiales</taxon>
        <taxon>Oxalobacteraceae</taxon>
        <taxon>Telluria group</taxon>
        <taxon>Massilia</taxon>
    </lineage>
</organism>
<dbReference type="NCBIfam" id="TIGR02822">
    <property type="entry name" value="adh_fam_2"/>
    <property type="match status" value="1"/>
</dbReference>
<evidence type="ECO:0000259" key="6">
    <source>
        <dbReference type="Pfam" id="PF08240"/>
    </source>
</evidence>
<gene>
    <name evidence="7" type="ORF">GPY61_11865</name>
</gene>
<evidence type="ECO:0000256" key="1">
    <source>
        <dbReference type="ARBA" id="ARBA00001947"/>
    </source>
</evidence>
<evidence type="ECO:0000256" key="2">
    <source>
        <dbReference type="ARBA" id="ARBA00008072"/>
    </source>
</evidence>
<comment type="similarity">
    <text evidence="2">Belongs to the zinc-containing alcohol dehydrogenase family.</text>
</comment>
<dbReference type="PROSITE" id="PS00059">
    <property type="entry name" value="ADH_ZINC"/>
    <property type="match status" value="1"/>
</dbReference>
<comment type="cofactor">
    <cofactor evidence="1">
        <name>Zn(2+)</name>
        <dbReference type="ChEBI" id="CHEBI:29105"/>
    </cofactor>
</comment>
<dbReference type="InterPro" id="IPR013154">
    <property type="entry name" value="ADH-like_N"/>
</dbReference>
<proteinExistence type="inferred from homology"/>
<dbReference type="AlphaFoldDB" id="A0A7X3FYY2"/>
<evidence type="ECO:0000313" key="7">
    <source>
        <dbReference type="EMBL" id="MVW60624.1"/>
    </source>
</evidence>
<dbReference type="InterPro" id="IPR036291">
    <property type="entry name" value="NAD(P)-bd_dom_sf"/>
</dbReference>
<dbReference type="GO" id="GO:0004022">
    <property type="term" value="F:alcohol dehydrogenase (NAD+) activity"/>
    <property type="evidence" value="ECO:0007669"/>
    <property type="project" value="TreeGrafter"/>
</dbReference>